<proteinExistence type="predicted"/>
<feature type="region of interest" description="Disordered" evidence="1">
    <location>
        <begin position="75"/>
        <end position="174"/>
    </location>
</feature>
<keyword evidence="3" id="KW-1185">Reference proteome</keyword>
<protein>
    <submittedName>
        <fullName evidence="2">Uncharacterized protein</fullName>
    </submittedName>
</protein>
<sequence>MSESITIEKVETDLKKFKNDLTKIRGYVSAHRDELCAMASTNVLNQKLKQYLPDGYAFKRNYGVLGIRSVKGPVKETKTTKKTKEQPVKRPRRIIEPEDDYEDEEEYEEEDEPEEKPKRRIVKRPPPKKKVQPSQPVEEEEEDEPEPEPKPVSRRKKQIPQQDPEIQIPIQQSMPRGYVSNKNIARNFFKEKALKKFGEFF</sequence>
<dbReference type="Proteomes" id="UP000179807">
    <property type="component" value="Unassembled WGS sequence"/>
</dbReference>
<comment type="caution">
    <text evidence="2">The sequence shown here is derived from an EMBL/GenBank/DDBJ whole genome shotgun (WGS) entry which is preliminary data.</text>
</comment>
<evidence type="ECO:0000256" key="1">
    <source>
        <dbReference type="SAM" id="MobiDB-lite"/>
    </source>
</evidence>
<gene>
    <name evidence="2" type="ORF">TRFO_25483</name>
</gene>
<dbReference type="VEuPathDB" id="TrichDB:TRFO_25483"/>
<dbReference type="AlphaFoldDB" id="A0A1J4K9T5"/>
<feature type="compositionally biased region" description="Low complexity" evidence="1">
    <location>
        <begin position="159"/>
        <end position="172"/>
    </location>
</feature>
<organism evidence="2 3">
    <name type="scientific">Tritrichomonas foetus</name>
    <dbReference type="NCBI Taxonomy" id="1144522"/>
    <lineage>
        <taxon>Eukaryota</taxon>
        <taxon>Metamonada</taxon>
        <taxon>Parabasalia</taxon>
        <taxon>Tritrichomonadida</taxon>
        <taxon>Tritrichomonadidae</taxon>
        <taxon>Tritrichomonas</taxon>
    </lineage>
</organism>
<reference evidence="2" key="1">
    <citation type="submission" date="2016-10" db="EMBL/GenBank/DDBJ databases">
        <authorList>
            <person name="Benchimol M."/>
            <person name="Almeida L.G."/>
            <person name="Vasconcelos A.T."/>
            <person name="Perreira-Neves A."/>
            <person name="Rosa I.A."/>
            <person name="Tasca T."/>
            <person name="Bogo M.R."/>
            <person name="de Souza W."/>
        </authorList>
    </citation>
    <scope>NUCLEOTIDE SEQUENCE [LARGE SCALE GENOMIC DNA]</scope>
    <source>
        <strain evidence="2">K</strain>
    </source>
</reference>
<name>A0A1J4K9T5_9EUKA</name>
<dbReference type="RefSeq" id="XP_068359596.1">
    <property type="nucleotide sequence ID" value="XM_068504385.1"/>
</dbReference>
<evidence type="ECO:0000313" key="2">
    <source>
        <dbReference type="EMBL" id="OHT06460.1"/>
    </source>
</evidence>
<dbReference type="EMBL" id="MLAK01000725">
    <property type="protein sequence ID" value="OHT06460.1"/>
    <property type="molecule type" value="Genomic_DNA"/>
</dbReference>
<evidence type="ECO:0000313" key="3">
    <source>
        <dbReference type="Proteomes" id="UP000179807"/>
    </source>
</evidence>
<dbReference type="GeneID" id="94839089"/>
<feature type="compositionally biased region" description="Basic residues" evidence="1">
    <location>
        <begin position="118"/>
        <end position="131"/>
    </location>
</feature>
<accession>A0A1J4K9T5</accession>
<feature type="compositionally biased region" description="Acidic residues" evidence="1">
    <location>
        <begin position="97"/>
        <end position="114"/>
    </location>
</feature>
<feature type="compositionally biased region" description="Basic and acidic residues" evidence="1">
    <location>
        <begin position="75"/>
        <end position="96"/>
    </location>
</feature>
<feature type="compositionally biased region" description="Acidic residues" evidence="1">
    <location>
        <begin position="137"/>
        <end position="146"/>
    </location>
</feature>